<dbReference type="PANTHER" id="PTHR24264:SF38">
    <property type="entry name" value="UROKINASE-TYPE PLASMINOGEN ACTIVATOR"/>
    <property type="match status" value="1"/>
</dbReference>
<evidence type="ECO:0000313" key="19">
    <source>
        <dbReference type="RefSeq" id="XP_030630718.1"/>
    </source>
</evidence>
<dbReference type="PROSITE" id="PS50070">
    <property type="entry name" value="KRINGLE_2"/>
    <property type="match status" value="1"/>
</dbReference>
<dbReference type="GO" id="GO:0005615">
    <property type="term" value="C:extracellular space"/>
    <property type="evidence" value="ECO:0007669"/>
    <property type="project" value="TreeGrafter"/>
</dbReference>
<dbReference type="AlphaFoldDB" id="A0A6J2VFX1"/>
<keyword evidence="18" id="KW-1185">Reference proteome</keyword>
<evidence type="ECO:0000256" key="1">
    <source>
        <dbReference type="ARBA" id="ARBA00004239"/>
    </source>
</evidence>
<dbReference type="PANTHER" id="PTHR24264">
    <property type="entry name" value="TRYPSIN-RELATED"/>
    <property type="match status" value="1"/>
</dbReference>
<keyword evidence="6" id="KW-0732">Signal</keyword>
<evidence type="ECO:0000256" key="7">
    <source>
        <dbReference type="ARBA" id="ARBA00022801"/>
    </source>
</evidence>
<dbReference type="PRINTS" id="PR00722">
    <property type="entry name" value="CHYMOTRYPSIN"/>
</dbReference>
<keyword evidence="5 15" id="KW-0645">Protease</keyword>
<comment type="subcellular location">
    <subcellularLocation>
        <location evidence="1">Secreted</location>
        <location evidence="1">Extracellular space</location>
    </subcellularLocation>
</comment>
<dbReference type="Proteomes" id="UP000504632">
    <property type="component" value="Chromosome 5"/>
</dbReference>
<evidence type="ECO:0000256" key="14">
    <source>
        <dbReference type="PROSITE-ProRule" id="PRU00121"/>
    </source>
</evidence>
<keyword evidence="11" id="KW-0617">Plasminogen activation</keyword>
<reference evidence="19" key="1">
    <citation type="submission" date="2025-08" db="UniProtKB">
        <authorList>
            <consortium name="RefSeq"/>
        </authorList>
    </citation>
    <scope>IDENTIFICATION</scope>
</reference>
<dbReference type="CDD" id="cd00190">
    <property type="entry name" value="Tryp_SPc"/>
    <property type="match status" value="1"/>
</dbReference>
<evidence type="ECO:0000256" key="5">
    <source>
        <dbReference type="ARBA" id="ARBA00022670"/>
    </source>
</evidence>
<dbReference type="Gene3D" id="2.40.20.10">
    <property type="entry name" value="Plasminogen Kringle 4"/>
    <property type="match status" value="1"/>
</dbReference>
<dbReference type="InterPro" id="IPR009003">
    <property type="entry name" value="Peptidase_S1_PA"/>
</dbReference>
<accession>A0A6J2VFX1</accession>
<evidence type="ECO:0000256" key="13">
    <source>
        <dbReference type="ARBA" id="ARBA00038868"/>
    </source>
</evidence>
<dbReference type="InterPro" id="IPR018114">
    <property type="entry name" value="TRYPSIN_HIS"/>
</dbReference>
<dbReference type="InterPro" id="IPR043504">
    <property type="entry name" value="Peptidase_S1_PA_chymotrypsin"/>
</dbReference>
<evidence type="ECO:0000256" key="4">
    <source>
        <dbReference type="ARBA" id="ARBA00022572"/>
    </source>
</evidence>
<name>A0A6J2VFX1_CHACN</name>
<dbReference type="InParanoid" id="A0A6J2VFX1"/>
<evidence type="ECO:0000256" key="2">
    <source>
        <dbReference type="ARBA" id="ARBA00022525"/>
    </source>
</evidence>
<dbReference type="GO" id="GO:0004252">
    <property type="term" value="F:serine-type endopeptidase activity"/>
    <property type="evidence" value="ECO:0007669"/>
    <property type="project" value="UniProtKB-EC"/>
</dbReference>
<dbReference type="SMART" id="SM00130">
    <property type="entry name" value="KR"/>
    <property type="match status" value="1"/>
</dbReference>
<dbReference type="InterPro" id="IPR018056">
    <property type="entry name" value="Kringle_CS"/>
</dbReference>
<evidence type="ECO:0000259" key="17">
    <source>
        <dbReference type="PROSITE" id="PS50240"/>
    </source>
</evidence>
<evidence type="ECO:0000256" key="15">
    <source>
        <dbReference type="RuleBase" id="RU363034"/>
    </source>
</evidence>
<dbReference type="EC" id="3.4.21.4" evidence="13"/>
<dbReference type="SMART" id="SM00020">
    <property type="entry name" value="Tryp_SPc"/>
    <property type="match status" value="1"/>
</dbReference>
<dbReference type="GO" id="GO:0033628">
    <property type="term" value="P:regulation of cell adhesion mediated by integrin"/>
    <property type="evidence" value="ECO:0007669"/>
    <property type="project" value="TreeGrafter"/>
</dbReference>
<dbReference type="PROSITE" id="PS50240">
    <property type="entry name" value="TRYPSIN_DOM"/>
    <property type="match status" value="1"/>
</dbReference>
<keyword evidence="4 14" id="KW-0420">Kringle</keyword>
<dbReference type="InterPro" id="IPR038178">
    <property type="entry name" value="Kringle_sf"/>
</dbReference>
<dbReference type="GO" id="GO:0031639">
    <property type="term" value="P:plasminogen activation"/>
    <property type="evidence" value="ECO:0007669"/>
    <property type="project" value="TreeGrafter"/>
</dbReference>
<dbReference type="PROSITE" id="PS00134">
    <property type="entry name" value="TRYPSIN_HIS"/>
    <property type="match status" value="1"/>
</dbReference>
<dbReference type="CTD" id="100538108"/>
<evidence type="ECO:0000256" key="10">
    <source>
        <dbReference type="ARBA" id="ARBA00023157"/>
    </source>
</evidence>
<dbReference type="Gene3D" id="2.40.10.10">
    <property type="entry name" value="Trypsin-like serine proteases"/>
    <property type="match status" value="2"/>
</dbReference>
<dbReference type="Pfam" id="PF00089">
    <property type="entry name" value="Trypsin"/>
    <property type="match status" value="1"/>
</dbReference>
<evidence type="ECO:0000256" key="8">
    <source>
        <dbReference type="ARBA" id="ARBA00022825"/>
    </source>
</evidence>
<dbReference type="InterPro" id="IPR000001">
    <property type="entry name" value="Kringle"/>
</dbReference>
<keyword evidence="9" id="KW-0865">Zymogen</keyword>
<keyword evidence="3" id="KW-0245">EGF-like domain</keyword>
<dbReference type="FunFam" id="2.40.10.10:FF:000003">
    <property type="entry name" value="Transmembrane serine protease 3"/>
    <property type="match status" value="1"/>
</dbReference>
<evidence type="ECO:0000256" key="12">
    <source>
        <dbReference type="ARBA" id="ARBA00036320"/>
    </source>
</evidence>
<dbReference type="InterPro" id="IPR001254">
    <property type="entry name" value="Trypsin_dom"/>
</dbReference>
<dbReference type="SUPFAM" id="SSF50494">
    <property type="entry name" value="Trypsin-like serine proteases"/>
    <property type="match status" value="1"/>
</dbReference>
<keyword evidence="10" id="KW-1015">Disulfide bond</keyword>
<evidence type="ECO:0000256" key="3">
    <source>
        <dbReference type="ARBA" id="ARBA00022536"/>
    </source>
</evidence>
<organism evidence="18 19">
    <name type="scientific">Chanos chanos</name>
    <name type="common">Milkfish</name>
    <name type="synonym">Mugil chanos</name>
    <dbReference type="NCBI Taxonomy" id="29144"/>
    <lineage>
        <taxon>Eukaryota</taxon>
        <taxon>Metazoa</taxon>
        <taxon>Chordata</taxon>
        <taxon>Craniata</taxon>
        <taxon>Vertebrata</taxon>
        <taxon>Euteleostomi</taxon>
        <taxon>Actinopterygii</taxon>
        <taxon>Neopterygii</taxon>
        <taxon>Teleostei</taxon>
        <taxon>Ostariophysi</taxon>
        <taxon>Gonorynchiformes</taxon>
        <taxon>Chanidae</taxon>
        <taxon>Chanos</taxon>
    </lineage>
</organism>
<evidence type="ECO:0000259" key="16">
    <source>
        <dbReference type="PROSITE" id="PS50070"/>
    </source>
</evidence>
<keyword evidence="7 15" id="KW-0378">Hydrolase</keyword>
<evidence type="ECO:0000313" key="18">
    <source>
        <dbReference type="Proteomes" id="UP000504632"/>
    </source>
</evidence>
<dbReference type="PROSITE" id="PS00021">
    <property type="entry name" value="KRINGLE_1"/>
    <property type="match status" value="1"/>
</dbReference>
<dbReference type="Pfam" id="PF00051">
    <property type="entry name" value="Kringle"/>
    <property type="match status" value="1"/>
</dbReference>
<feature type="domain" description="Kringle" evidence="16">
    <location>
        <begin position="17"/>
        <end position="50"/>
    </location>
</feature>
<protein>
    <recommendedName>
        <fullName evidence="13">trypsin</fullName>
        <ecNumber evidence="13">3.4.21.4</ecNumber>
    </recommendedName>
</protein>
<dbReference type="InterPro" id="IPR050127">
    <property type="entry name" value="Serine_Proteases_S1"/>
</dbReference>
<evidence type="ECO:0000256" key="6">
    <source>
        <dbReference type="ARBA" id="ARBA00022729"/>
    </source>
</evidence>
<dbReference type="GeneID" id="115812380"/>
<dbReference type="RefSeq" id="XP_030630718.1">
    <property type="nucleotide sequence ID" value="XM_030774858.1"/>
</dbReference>
<proteinExistence type="predicted"/>
<dbReference type="PRINTS" id="PR00018">
    <property type="entry name" value="KRINGLE"/>
</dbReference>
<comment type="caution">
    <text evidence="14">Lacks conserved residue(s) required for the propagation of feature annotation.</text>
</comment>
<dbReference type="OrthoDB" id="9406323at2759"/>
<keyword evidence="2" id="KW-0964">Secreted</keyword>
<evidence type="ECO:0000256" key="9">
    <source>
        <dbReference type="ARBA" id="ARBA00023145"/>
    </source>
</evidence>
<dbReference type="InterPro" id="IPR001314">
    <property type="entry name" value="Peptidase_S1A"/>
</dbReference>
<evidence type="ECO:0000256" key="11">
    <source>
        <dbReference type="ARBA" id="ARBA00023202"/>
    </source>
</evidence>
<comment type="catalytic activity">
    <reaction evidence="12">
        <text>Preferential cleavage: Arg-|-Xaa, Lys-|-Xaa.</text>
        <dbReference type="EC" id="3.4.21.4"/>
    </reaction>
</comment>
<dbReference type="FunCoup" id="A0A6J2VFX1">
    <property type="interactions" value="277"/>
</dbReference>
<dbReference type="InterPro" id="IPR013806">
    <property type="entry name" value="Kringle-like"/>
</dbReference>
<feature type="domain" description="Peptidase S1" evidence="17">
    <location>
        <begin position="80"/>
        <end position="328"/>
    </location>
</feature>
<dbReference type="SUPFAM" id="SSF57440">
    <property type="entry name" value="Kringle-like"/>
    <property type="match status" value="1"/>
</dbReference>
<keyword evidence="8 15" id="KW-0720">Serine protease</keyword>
<gene>
    <name evidence="19" type="primary">plaub</name>
</gene>
<dbReference type="InterPro" id="IPR033116">
    <property type="entry name" value="TRYPSIN_SER"/>
</dbReference>
<dbReference type="PROSITE" id="PS00135">
    <property type="entry name" value="TRYPSIN_SER"/>
    <property type="match status" value="1"/>
</dbReference>
<sequence length="338" mass="37791">MSERVFGTDIRYLGLGKHNYCRNPDYSRKPWCYVRSPFGAMKEYCNIPHCAREPKSTGDRTNGPNTQFKCGERPGKLMKVVGGLITPVETHPWMAAIFKRRSNRNEVFHCGGSLISPCWVLTAAHCFPDGLHEKAHKFSVYLGKNAINETDESREQKFKVTDVILHENFDDTEGNFNNDIALLRISGRNGECAVETRSARTVCLAPQGHSLTAGVTCEIAGYGKERQGLWYNSQYLREGKVNLLAQDLCSSKSYYGSMITDNMVCAGSPDWTTDACKGDSGGPLVCTIENRLFLYGIISWGEGCSREFRPGVYTRVTNYNEWIEQKTGLAIKSGNAYP</sequence>